<evidence type="ECO:0000313" key="1">
    <source>
        <dbReference type="EMBL" id="TEB22886.1"/>
    </source>
</evidence>
<protein>
    <submittedName>
        <fullName evidence="1">Uncharacterized protein</fullName>
    </submittedName>
</protein>
<reference evidence="1 2" key="1">
    <citation type="journal article" date="2019" name="Nat. Ecol. Evol.">
        <title>Megaphylogeny resolves global patterns of mushroom evolution.</title>
        <authorList>
            <person name="Varga T."/>
            <person name="Krizsan K."/>
            <person name="Foldi C."/>
            <person name="Dima B."/>
            <person name="Sanchez-Garcia M."/>
            <person name="Sanchez-Ramirez S."/>
            <person name="Szollosi G.J."/>
            <person name="Szarkandi J.G."/>
            <person name="Papp V."/>
            <person name="Albert L."/>
            <person name="Andreopoulos W."/>
            <person name="Angelini C."/>
            <person name="Antonin V."/>
            <person name="Barry K.W."/>
            <person name="Bougher N.L."/>
            <person name="Buchanan P."/>
            <person name="Buyck B."/>
            <person name="Bense V."/>
            <person name="Catcheside P."/>
            <person name="Chovatia M."/>
            <person name="Cooper J."/>
            <person name="Damon W."/>
            <person name="Desjardin D."/>
            <person name="Finy P."/>
            <person name="Geml J."/>
            <person name="Haridas S."/>
            <person name="Hughes K."/>
            <person name="Justo A."/>
            <person name="Karasinski D."/>
            <person name="Kautmanova I."/>
            <person name="Kiss B."/>
            <person name="Kocsube S."/>
            <person name="Kotiranta H."/>
            <person name="LaButti K.M."/>
            <person name="Lechner B.E."/>
            <person name="Liimatainen K."/>
            <person name="Lipzen A."/>
            <person name="Lukacs Z."/>
            <person name="Mihaltcheva S."/>
            <person name="Morgado L.N."/>
            <person name="Niskanen T."/>
            <person name="Noordeloos M.E."/>
            <person name="Ohm R.A."/>
            <person name="Ortiz-Santana B."/>
            <person name="Ovrebo C."/>
            <person name="Racz N."/>
            <person name="Riley R."/>
            <person name="Savchenko A."/>
            <person name="Shiryaev A."/>
            <person name="Soop K."/>
            <person name="Spirin V."/>
            <person name="Szebenyi C."/>
            <person name="Tomsovsky M."/>
            <person name="Tulloss R.E."/>
            <person name="Uehling J."/>
            <person name="Grigoriev I.V."/>
            <person name="Vagvolgyi C."/>
            <person name="Papp T."/>
            <person name="Martin F.M."/>
            <person name="Miettinen O."/>
            <person name="Hibbett D.S."/>
            <person name="Nagy L.G."/>
        </authorList>
    </citation>
    <scope>NUCLEOTIDE SEQUENCE [LARGE SCALE GENOMIC DNA]</scope>
    <source>
        <strain evidence="1 2">FP101781</strain>
    </source>
</reference>
<sequence>MADKVYQRLATPHSSAKMLRGVLELVATRERRTARRLVVLSRAVQQWIDPILYHTISLSTASSTHALWKTISESSKPASFYAENVKNLSVSGEAHTTHLAQVLFVCTGITSLTFWSIPASTDSHTDTFFVSPPGSPSLLESLGSATSRGSVASVKRAFNGTRGTPGSTGPEPTAFIGPRLFLPVGPAKPSYRLHPTFTDGCFDAIRPRRLVASFRSDGAYAANSPDFTRPVFSYMTHLSILNKSEEWSFWDIAGYLPSLTHLALDLNVSSTALGSRRSGASQGVDPTAQDVVTRVQWLGMASTIKGILHKCRFLCVCVVIIQFAPAPRFTMATLARALLDVEA</sequence>
<proteinExistence type="predicted"/>
<gene>
    <name evidence="1" type="ORF">FA13DRAFT_1798470</name>
</gene>
<dbReference type="AlphaFoldDB" id="A0A4Y7SM06"/>
<comment type="caution">
    <text evidence="1">The sequence shown here is derived from an EMBL/GenBank/DDBJ whole genome shotgun (WGS) entry which is preliminary data.</text>
</comment>
<dbReference type="Proteomes" id="UP000298030">
    <property type="component" value="Unassembled WGS sequence"/>
</dbReference>
<name>A0A4Y7SM06_COPMI</name>
<dbReference type="OrthoDB" id="2995911at2759"/>
<evidence type="ECO:0000313" key="2">
    <source>
        <dbReference type="Proteomes" id="UP000298030"/>
    </source>
</evidence>
<dbReference type="EMBL" id="QPFP01000084">
    <property type="protein sequence ID" value="TEB22886.1"/>
    <property type="molecule type" value="Genomic_DNA"/>
</dbReference>
<keyword evidence="2" id="KW-1185">Reference proteome</keyword>
<accession>A0A4Y7SM06</accession>
<organism evidence="1 2">
    <name type="scientific">Coprinellus micaceus</name>
    <name type="common">Glistening ink-cap mushroom</name>
    <name type="synonym">Coprinus micaceus</name>
    <dbReference type="NCBI Taxonomy" id="71717"/>
    <lineage>
        <taxon>Eukaryota</taxon>
        <taxon>Fungi</taxon>
        <taxon>Dikarya</taxon>
        <taxon>Basidiomycota</taxon>
        <taxon>Agaricomycotina</taxon>
        <taxon>Agaricomycetes</taxon>
        <taxon>Agaricomycetidae</taxon>
        <taxon>Agaricales</taxon>
        <taxon>Agaricineae</taxon>
        <taxon>Psathyrellaceae</taxon>
        <taxon>Coprinellus</taxon>
    </lineage>
</organism>